<sequence>MAGAVKLEEFEMQKRHSHFSSLLCGMSANARALAGTLAASALCALLAVTPAAAHHVTDASGRRVEVRDTAHIVSIGSAVTEILFALGVGERVVAVDQTSVYPEAARKLPNVGYMRALSPEGVLSKTPSVIIASEGSGPREAIEVLSHSSVPVVLIPDGHSPDAIVRKIEMVADAVGIPEKGQELANAVRSDFRQLAHEIATLKHHPRAVFVLSTAGGAPIVGGAGTSADAMFHLAGLENAVAGVKGYKPASEEVLLTAQPDVIVVMSGGGQPLPPETIFAIPAFRNSPAAKHKRLITLPGSYLLGFGPRTPEAALDLALAARANAKLAPLPVHSWSSEPNP</sequence>
<organism evidence="2 3">
    <name type="scientific">Azorhizobium caulinodans (strain ATCC 43989 / DSM 5975 / JCM 20966 / LMG 6465 / NBRC 14845 / NCIMB 13405 / ORS 571)</name>
    <dbReference type="NCBI Taxonomy" id="438753"/>
    <lineage>
        <taxon>Bacteria</taxon>
        <taxon>Pseudomonadati</taxon>
        <taxon>Pseudomonadota</taxon>
        <taxon>Alphaproteobacteria</taxon>
        <taxon>Hyphomicrobiales</taxon>
        <taxon>Xanthobacteraceae</taxon>
        <taxon>Azorhizobium</taxon>
    </lineage>
</organism>
<dbReference type="KEGG" id="azc:AZC_4385"/>
<dbReference type="Proteomes" id="UP000000270">
    <property type="component" value="Chromosome"/>
</dbReference>
<protein>
    <submittedName>
        <fullName evidence="2">Hemin-binding periplasmic protein</fullName>
    </submittedName>
</protein>
<keyword evidence="3" id="KW-1185">Reference proteome</keyword>
<evidence type="ECO:0000313" key="2">
    <source>
        <dbReference type="EMBL" id="BAF90383.1"/>
    </source>
</evidence>
<dbReference type="eggNOG" id="COG4558">
    <property type="taxonomic scope" value="Bacteria"/>
</dbReference>
<dbReference type="InterPro" id="IPR050902">
    <property type="entry name" value="ABC_Transporter_SBP"/>
</dbReference>
<reference evidence="2 3" key="6">
    <citation type="journal article" date="2011" name="Appl. Environ. Microbiol.">
        <title>Involvement of the azorhizobial chromosome partition gene (parA) in the onset of bacteroid differentiation during Sesbania rostrata stem nodule development.</title>
        <authorList>
            <person name="Liu CT."/>
            <person name="Lee KB."/>
            <person name="Wang YS."/>
            <person name="Peng MH."/>
            <person name="Lee KT."/>
            <person name="Suzuki S."/>
            <person name="Suzuki T."/>
            <person name="Oyaizu H."/>
        </authorList>
    </citation>
    <scope>NUCLEOTIDE SEQUENCE [LARGE SCALE GENOMIC DNA]</scope>
    <source>
        <strain evidence="3">ATCC 43989 / DSM 5975 / JCM 20966 / LMG 6465 / NBRC 14845 / NCIMB 13405 / ORS 571</strain>
    </source>
</reference>
<dbReference type="InterPro" id="IPR002491">
    <property type="entry name" value="ABC_transptr_periplasmic_BD"/>
</dbReference>
<dbReference type="AlphaFoldDB" id="A8HW26"/>
<feature type="domain" description="Fe/B12 periplasmic-binding" evidence="1">
    <location>
        <begin position="71"/>
        <end position="326"/>
    </location>
</feature>
<reference evidence="2 3" key="4">
    <citation type="journal article" date="2009" name="Appl. Environ. Microbiol.">
        <title>Comparative genome-wide transcriptional profiling of Azorhizobium caulinodans ORS571 grown under free-living and symbiotic conditions.</title>
        <authorList>
            <person name="Tsukada S."/>
            <person name="Aono T."/>
            <person name="Akiba N."/>
            <person name="Lee KB."/>
            <person name="Liu CT."/>
            <person name="Toyazaki H."/>
            <person name="Oyaizu H."/>
        </authorList>
    </citation>
    <scope>NUCLEOTIDE SEQUENCE [LARGE SCALE GENOMIC DNA]</scope>
    <source>
        <strain evidence="3">ATCC 43989 / DSM 5975 / JCM 20966 / LMG 6465 / NBRC 14845 / NCIMB 13405 / ORS 571</strain>
    </source>
</reference>
<dbReference type="CDD" id="cd01149">
    <property type="entry name" value="HutB"/>
    <property type="match status" value="1"/>
</dbReference>
<reference evidence="2 3" key="3">
    <citation type="journal article" date="2008" name="BMC Genomics">
        <title>The genome of the versatile nitrogen fixer Azorhizobium caulinodans ORS571.</title>
        <authorList>
            <person name="Lee KB."/>
            <person name="Backer P.D."/>
            <person name="Aono T."/>
            <person name="Liu CT."/>
            <person name="Suzuki S."/>
            <person name="Suzuki T."/>
            <person name="Kaneko T."/>
            <person name="Yamada M."/>
            <person name="Tabata S."/>
            <person name="Kupfer D.M."/>
            <person name="Najar F.Z."/>
            <person name="Wiley G.B."/>
            <person name="Roe B."/>
            <person name="Binnewies T.T."/>
            <person name="Ussery D.W."/>
            <person name="D'Haeze W."/>
            <person name="Herder J.D."/>
            <person name="Gevers D."/>
            <person name="Vereecke D."/>
            <person name="Holsters M."/>
            <person name="Oyaizu H."/>
        </authorList>
    </citation>
    <scope>NUCLEOTIDE SEQUENCE [LARGE SCALE GENOMIC DNA]</scope>
    <source>
        <strain evidence="3">ATCC 43989 / DSM 5975 / JCM 20966 / LMG 6465 / NBRC 14845 / NCIMB 13405 / ORS 571</strain>
    </source>
</reference>
<reference evidence="2 3" key="1">
    <citation type="journal article" date="2007" name="Appl. Environ. Microbiol.">
        <title>Rhizobial factors required for stem nodule maturation and maintenance in Sesbania rostrata-Azorhizobium caulinodans ORS571 symbiosis.</title>
        <authorList>
            <person name="Suzuki S."/>
            <person name="Aono T."/>
            <person name="Lee KB."/>
            <person name="Suzuki T."/>
            <person name="Liu CT."/>
            <person name="Miwa H."/>
            <person name="Wakao S."/>
            <person name="Iki T."/>
            <person name="Oyaizu H."/>
        </authorList>
    </citation>
    <scope>NUCLEOTIDE SEQUENCE [LARGE SCALE GENOMIC DNA]</scope>
    <source>
        <strain evidence="3">ATCC 43989 / DSM 5975 / JCM 20966 / LMG 6465 / NBRC 14845 / NCIMB 13405 / ORS 571</strain>
    </source>
</reference>
<dbReference type="SUPFAM" id="SSF53807">
    <property type="entry name" value="Helical backbone' metal receptor"/>
    <property type="match status" value="1"/>
</dbReference>
<dbReference type="PROSITE" id="PS50983">
    <property type="entry name" value="FE_B12_PBP"/>
    <property type="match status" value="1"/>
</dbReference>
<dbReference type="STRING" id="438753.AZC_4385"/>
<reference evidence="3" key="2">
    <citation type="submission" date="2007-04" db="EMBL/GenBank/DDBJ databases">
        <title>Complete genome sequence of the nitrogen-fixing bacterium Azorhizobium caulinodans ORS571.</title>
        <authorList>
            <person name="Lee K.B."/>
            <person name="Backer P.D."/>
            <person name="Aono T."/>
            <person name="Liu C.T."/>
            <person name="Suzuki S."/>
            <person name="Suzuki T."/>
            <person name="Kaneko T."/>
            <person name="Yamada M."/>
            <person name="Tabata S."/>
            <person name="Kupfer D.M."/>
            <person name="Najar F.Z."/>
            <person name="Wiley G.B."/>
            <person name="Roe B."/>
            <person name="Binnewies T."/>
            <person name="Ussery D."/>
            <person name="Vereecke D."/>
            <person name="Gevers D."/>
            <person name="Holsters M."/>
            <person name="Oyaizu H."/>
        </authorList>
    </citation>
    <scope>NUCLEOTIDE SEQUENCE [LARGE SCALE GENOMIC DNA]</scope>
    <source>
        <strain evidence="3">ATCC 43989 / DSM 5975 / JCM 20966 / LMG 6465 / NBRC 14845 / NCIMB 13405 / ORS 571</strain>
    </source>
</reference>
<proteinExistence type="predicted"/>
<dbReference type="Pfam" id="PF01497">
    <property type="entry name" value="Peripla_BP_2"/>
    <property type="match status" value="1"/>
</dbReference>
<dbReference type="PANTHER" id="PTHR30535">
    <property type="entry name" value="VITAMIN B12-BINDING PROTEIN"/>
    <property type="match status" value="1"/>
</dbReference>
<evidence type="ECO:0000313" key="3">
    <source>
        <dbReference type="Proteomes" id="UP000000270"/>
    </source>
</evidence>
<gene>
    <name evidence="2" type="primary">hmuT</name>
    <name evidence="2" type="ordered locus">AZC_4385</name>
</gene>
<dbReference type="HOGENOM" id="CLU_038034_6_0_5"/>
<name>A8HW26_AZOC5</name>
<accession>A8HW26</accession>
<reference evidence="2 3" key="5">
    <citation type="journal article" date="2010" name="Appl. Environ. Microbiol.">
        <title>phrR-like gene praR of Azorhizobium caulinodans ORS571 is essential for symbiosis with Sesbania rostrata and is involved in expression of reb genes.</title>
        <authorList>
            <person name="Akiba N."/>
            <person name="Aono T."/>
            <person name="Toyazaki H."/>
            <person name="Sato S."/>
            <person name="Oyaizu H."/>
        </authorList>
    </citation>
    <scope>NUCLEOTIDE SEQUENCE [LARGE SCALE GENOMIC DNA]</scope>
    <source>
        <strain evidence="3">ATCC 43989 / DSM 5975 / JCM 20966 / LMG 6465 / NBRC 14845 / NCIMB 13405 / ORS 571</strain>
    </source>
</reference>
<dbReference type="Gene3D" id="3.40.50.1980">
    <property type="entry name" value="Nitrogenase molybdenum iron protein domain"/>
    <property type="match status" value="2"/>
</dbReference>
<evidence type="ECO:0000259" key="1">
    <source>
        <dbReference type="PROSITE" id="PS50983"/>
    </source>
</evidence>
<dbReference type="PANTHER" id="PTHR30535:SF4">
    <property type="entry name" value="HEMIN-BINDING PERIPLASMIC PROTEIN HMUT"/>
    <property type="match status" value="1"/>
</dbReference>
<dbReference type="EMBL" id="AP009384">
    <property type="protein sequence ID" value="BAF90383.1"/>
    <property type="molecule type" value="Genomic_DNA"/>
</dbReference>